<accession>A0AC61QMW5</accession>
<evidence type="ECO:0000313" key="2">
    <source>
        <dbReference type="Proteomes" id="UP000308886"/>
    </source>
</evidence>
<protein>
    <submittedName>
        <fullName evidence="1">tRNA 2-thiocytidine biosynthesis protein TtcA</fullName>
    </submittedName>
</protein>
<name>A0AC61QMW5_9BACT</name>
<gene>
    <name evidence="1" type="ORF">E5358_11765</name>
</gene>
<reference evidence="1" key="1">
    <citation type="submission" date="2019-04" db="EMBL/GenBank/DDBJ databases">
        <title>Microbes associate with the intestines of laboratory mice.</title>
        <authorList>
            <person name="Navarre W."/>
            <person name="Wong E."/>
            <person name="Huang K."/>
            <person name="Tropini C."/>
            <person name="Ng K."/>
            <person name="Yu B."/>
        </authorList>
    </citation>
    <scope>NUCLEOTIDE SEQUENCE</scope>
    <source>
        <strain evidence="1">NM73_A23</strain>
    </source>
</reference>
<dbReference type="EMBL" id="SRZC01000021">
    <property type="protein sequence ID" value="TGX80817.1"/>
    <property type="molecule type" value="Genomic_DNA"/>
</dbReference>
<keyword evidence="2" id="KW-1185">Reference proteome</keyword>
<proteinExistence type="predicted"/>
<organism evidence="1 2">
    <name type="scientific">Palleniella muris</name>
    <dbReference type="NCBI Taxonomy" id="3038145"/>
    <lineage>
        <taxon>Bacteria</taxon>
        <taxon>Pseudomonadati</taxon>
        <taxon>Bacteroidota</taxon>
        <taxon>Bacteroidia</taxon>
        <taxon>Bacteroidales</taxon>
        <taxon>Prevotellaceae</taxon>
        <taxon>Palleniella</taxon>
    </lineage>
</organism>
<comment type="caution">
    <text evidence="1">The sequence shown here is derived from an EMBL/GenBank/DDBJ whole genome shotgun (WGS) entry which is preliminary data.</text>
</comment>
<sequence length="238" mass="27717">MIPEERKIQKLFRKGCAEYGLLEDGDRILIALSGGKDSLELVRLLAGQQRIYKPRISVEVAHVLMDNIPYETDRSYLSRFCENLGVKLHILHASFEEREGSKKPRCFLCSWARRKTLFSFAKENDFNKIALGHHQDDILVTLLMNMTFEGSIQTMLPRLTMEHYPVTVIRPLCLVPENLITTVAETEGFEKLKTACPYEQVTRRQSMTEMFHRLEEMNPEARYSLWNSMRNIHKDLLP</sequence>
<evidence type="ECO:0000313" key="1">
    <source>
        <dbReference type="EMBL" id="TGX80817.1"/>
    </source>
</evidence>
<dbReference type="Proteomes" id="UP000308886">
    <property type="component" value="Unassembled WGS sequence"/>
</dbReference>